<evidence type="ECO:0000256" key="7">
    <source>
        <dbReference type="ARBA" id="ARBA00022989"/>
    </source>
</evidence>
<evidence type="ECO:0000256" key="4">
    <source>
        <dbReference type="ARBA" id="ARBA00022692"/>
    </source>
</evidence>
<comment type="subcellular location">
    <subcellularLocation>
        <location evidence="1">Endoplasmic reticulum membrane</location>
        <topology evidence="1">Single-pass membrane protein</topology>
    </subcellularLocation>
</comment>
<keyword evidence="4 12" id="KW-0812">Transmembrane</keyword>
<proteinExistence type="inferred from homology"/>
<evidence type="ECO:0000256" key="12">
    <source>
        <dbReference type="SAM" id="Phobius"/>
    </source>
</evidence>
<comment type="function">
    <text evidence="10">Necessary for protein translocation in the endoplasmic reticulum.</text>
</comment>
<evidence type="ECO:0000256" key="6">
    <source>
        <dbReference type="ARBA" id="ARBA00022927"/>
    </source>
</evidence>
<reference evidence="14" key="1">
    <citation type="submission" date="2018-06" db="EMBL/GenBank/DDBJ databases">
        <authorList>
            <person name="Guldener U."/>
        </authorList>
    </citation>
    <scope>NUCLEOTIDE SEQUENCE [LARGE SCALE GENOMIC DNA]</scope>
    <source>
        <strain evidence="14">UTAD17</strain>
    </source>
</reference>
<protein>
    <recommendedName>
        <fullName evidence="10">Protein transport protein Sec61 subunit beta</fullName>
    </recommendedName>
</protein>
<evidence type="ECO:0000256" key="11">
    <source>
        <dbReference type="SAM" id="MobiDB-lite"/>
    </source>
</evidence>
<dbReference type="OrthoDB" id="5401193at2759"/>
<dbReference type="GO" id="GO:0006886">
    <property type="term" value="P:intracellular protein transport"/>
    <property type="evidence" value="ECO:0007669"/>
    <property type="project" value="InterPro"/>
</dbReference>
<gene>
    <name evidence="13" type="ORF">SCODWIG_02388</name>
</gene>
<comment type="similarity">
    <text evidence="2 10">Belongs to the SEC61-beta family.</text>
</comment>
<organism evidence="13 14">
    <name type="scientific">Saccharomycodes ludwigii</name>
    <dbReference type="NCBI Taxonomy" id="36035"/>
    <lineage>
        <taxon>Eukaryota</taxon>
        <taxon>Fungi</taxon>
        <taxon>Dikarya</taxon>
        <taxon>Ascomycota</taxon>
        <taxon>Saccharomycotina</taxon>
        <taxon>Saccharomycetes</taxon>
        <taxon>Saccharomycodales</taxon>
        <taxon>Saccharomycodaceae</taxon>
        <taxon>Saccharomycodes</taxon>
    </lineage>
</organism>
<keyword evidence="8 10" id="KW-0811">Translocation</keyword>
<dbReference type="InterPro" id="IPR016482">
    <property type="entry name" value="SecG/Sec61-beta/Sbh"/>
</dbReference>
<evidence type="ECO:0000256" key="8">
    <source>
        <dbReference type="ARBA" id="ARBA00023010"/>
    </source>
</evidence>
<accession>A0A376B7F2</accession>
<dbReference type="PIRSF" id="PIRSF006398">
    <property type="entry name" value="Sec61_beta_euk"/>
    <property type="match status" value="1"/>
</dbReference>
<keyword evidence="6 10" id="KW-0653">Protein transport</keyword>
<keyword evidence="3 10" id="KW-0813">Transport</keyword>
<keyword evidence="7 12" id="KW-1133">Transmembrane helix</keyword>
<name>A0A376B7F2_9ASCO</name>
<dbReference type="AlphaFoldDB" id="A0A376B7F2"/>
<evidence type="ECO:0000313" key="13">
    <source>
        <dbReference type="EMBL" id="SSD60627.1"/>
    </source>
</evidence>
<keyword evidence="5 10" id="KW-0256">Endoplasmic reticulum</keyword>
<evidence type="ECO:0000256" key="10">
    <source>
        <dbReference type="PIRNR" id="PIRNR006398"/>
    </source>
</evidence>
<feature type="region of interest" description="Disordered" evidence="11">
    <location>
        <begin position="1"/>
        <end position="43"/>
    </location>
</feature>
<dbReference type="GO" id="GO:0005784">
    <property type="term" value="C:Sec61 translocon complex"/>
    <property type="evidence" value="ECO:0007669"/>
    <property type="project" value="UniProtKB-UniRule"/>
</dbReference>
<evidence type="ECO:0000256" key="2">
    <source>
        <dbReference type="ARBA" id="ARBA00006103"/>
    </source>
</evidence>
<dbReference type="PANTHER" id="PTHR13509">
    <property type="entry name" value="SEC61 SUBUNIT BETA"/>
    <property type="match status" value="1"/>
</dbReference>
<evidence type="ECO:0000256" key="5">
    <source>
        <dbReference type="ARBA" id="ARBA00022824"/>
    </source>
</evidence>
<evidence type="ECO:0000256" key="1">
    <source>
        <dbReference type="ARBA" id="ARBA00004389"/>
    </source>
</evidence>
<evidence type="ECO:0000256" key="9">
    <source>
        <dbReference type="ARBA" id="ARBA00023136"/>
    </source>
</evidence>
<evidence type="ECO:0000313" key="14">
    <source>
        <dbReference type="Proteomes" id="UP000262825"/>
    </source>
</evidence>
<dbReference type="VEuPathDB" id="FungiDB:SCODWIG_02388"/>
<keyword evidence="9 10" id="KW-0472">Membrane</keyword>
<evidence type="ECO:0000256" key="3">
    <source>
        <dbReference type="ARBA" id="ARBA00022448"/>
    </source>
</evidence>
<dbReference type="Proteomes" id="UP000262825">
    <property type="component" value="Unassembled WGS sequence"/>
</dbReference>
<sequence length="90" mass="9599">MSTAVPPGGQRTLQKRRQAQNAKENKLKQTPTSARAAGFGGSSNNILKIFTDEASNGLRVDPLAVLFLAVGFIFSVVALHVIAKMTGKLF</sequence>
<feature type="transmembrane region" description="Helical" evidence="12">
    <location>
        <begin position="63"/>
        <end position="83"/>
    </location>
</feature>
<dbReference type="Pfam" id="PF03911">
    <property type="entry name" value="Sec61_beta"/>
    <property type="match status" value="1"/>
</dbReference>
<dbReference type="InterPro" id="IPR030671">
    <property type="entry name" value="Sec61-beta/Sbh"/>
</dbReference>
<keyword evidence="14" id="KW-1185">Reference proteome</keyword>
<dbReference type="EMBL" id="UFAJ01000405">
    <property type="protein sequence ID" value="SSD60627.1"/>
    <property type="molecule type" value="Genomic_DNA"/>
</dbReference>